<dbReference type="eggNOG" id="KOG0558">
    <property type="taxonomic scope" value="Eukaryota"/>
</dbReference>
<dbReference type="Pfam" id="PF02817">
    <property type="entry name" value="E3_binding"/>
    <property type="match status" value="1"/>
</dbReference>
<dbReference type="SUPFAM" id="SSF51230">
    <property type="entry name" value="Single hybrid motif"/>
    <property type="match status" value="1"/>
</dbReference>
<dbReference type="FunFam" id="3.30.559.10:FF:000007">
    <property type="entry name" value="Dihydrolipoamide acetyltransferase component of pyruvate dehydrogenase complex"/>
    <property type="match status" value="1"/>
</dbReference>
<dbReference type="InterPro" id="IPR003016">
    <property type="entry name" value="2-oxoA_DH_lipoyl-BS"/>
</dbReference>
<dbReference type="InterPro" id="IPR001078">
    <property type="entry name" value="2-oxoacid_DH_actylTfrase"/>
</dbReference>
<comment type="similarity">
    <text evidence="3 10">Belongs to the 2-oxoacid dehydrogenase family.</text>
</comment>
<feature type="domain" description="Peripheral subunit-binding (PSBD)" evidence="12">
    <location>
        <begin position="166"/>
        <end position="203"/>
    </location>
</feature>
<dbReference type="EC" id="2.3.1.-" evidence="10"/>
<comment type="subcellular location">
    <subcellularLocation>
        <location evidence="2">Mitochondrion matrix</location>
    </subcellularLocation>
</comment>
<feature type="domain" description="Lipoyl-binding" evidence="11">
    <location>
        <begin position="38"/>
        <end position="117"/>
    </location>
</feature>
<keyword evidence="7" id="KW-0496">Mitochondrion</keyword>
<keyword evidence="14" id="KW-1185">Reference proteome</keyword>
<dbReference type="GO" id="GO:0005829">
    <property type="term" value="C:cytosol"/>
    <property type="evidence" value="ECO:0007669"/>
    <property type="project" value="UniProtKB-ARBA"/>
</dbReference>
<evidence type="ECO:0000256" key="2">
    <source>
        <dbReference type="ARBA" id="ARBA00004305"/>
    </source>
</evidence>
<evidence type="ECO:0000313" key="13">
    <source>
        <dbReference type="EMBL" id="EHK17934.1"/>
    </source>
</evidence>
<protein>
    <recommendedName>
        <fullName evidence="10">Dihydrolipoamide acetyltransferase component of pyruvate dehydrogenase complex</fullName>
        <ecNumber evidence="10">2.3.1.-</ecNumber>
    </recommendedName>
</protein>
<dbReference type="HOGENOM" id="CLU_016733_10_0_1"/>
<dbReference type="Gene3D" id="2.40.50.100">
    <property type="match status" value="1"/>
</dbReference>
<sequence>MWKLAIAKSITQQIGAIRCRTQHYKCLSKLQGFHTTHFRPAVVPYLLADIGEGITECQIMSWAVKPGDHVNQFDAICEVQSDKASVEITSRYEGIIKQLHYNVDDLAAVGSPLVDIEIEDEISPLRADEEALGTLQGTENVSIDGAVEKLVDTIKVSAPTTANTHFATPAVRRLLKESNIEISQVQGTGKDGRVLKEDVHRHIMQLSNQPEQQSDPKLGDETVALSPVQTKMFQSMTGSLSIPHFLYTHRVNFSPLTLLRKRAVDQKMLGSLETTHPEKLTALPIILKAVSEALKRYPIMNSNLAIENISSRPSLVLKSAHNIGVGMDTPSGLLVPVVRNVQNHSVLSLSKELARLSTLAKEGKLSPKDLSGATIVVSNIGSIGGEVVAPVILPPAVAILGIGRSRQVPVFQTNKDGTETITKQEEAILSWSADHRVLDGATVARCAQMVGSLLENPELMSLICH</sequence>
<evidence type="ECO:0000256" key="8">
    <source>
        <dbReference type="ARBA" id="ARBA00023315"/>
    </source>
</evidence>
<dbReference type="GO" id="GO:0031405">
    <property type="term" value="F:lipoic acid binding"/>
    <property type="evidence" value="ECO:0007669"/>
    <property type="project" value="TreeGrafter"/>
</dbReference>
<evidence type="ECO:0000256" key="10">
    <source>
        <dbReference type="RuleBase" id="RU003423"/>
    </source>
</evidence>
<dbReference type="SUPFAM" id="SSF47005">
    <property type="entry name" value="Peripheral subunit-binding domain of 2-oxo acid dehydrogenase complex"/>
    <property type="match status" value="1"/>
</dbReference>
<dbReference type="Pfam" id="PF00364">
    <property type="entry name" value="Biotin_lipoyl"/>
    <property type="match status" value="1"/>
</dbReference>
<dbReference type="FunFam" id="2.40.50.100:FF:000013">
    <property type="entry name" value="Dihydrolipoamide acetyltransferase component of pyruvate dehydrogenase complex"/>
    <property type="match status" value="1"/>
</dbReference>
<evidence type="ECO:0000259" key="12">
    <source>
        <dbReference type="PROSITE" id="PS51826"/>
    </source>
</evidence>
<keyword evidence="5 10" id="KW-0450">Lipoyl</keyword>
<evidence type="ECO:0000313" key="14">
    <source>
        <dbReference type="Proteomes" id="UP000007115"/>
    </source>
</evidence>
<dbReference type="GeneID" id="25796912"/>
<keyword evidence="8 10" id="KW-0012">Acyltransferase</keyword>
<dbReference type="OrthoDB" id="15567at2759"/>
<organism evidence="13 14">
    <name type="scientific">Hypocrea virens (strain Gv29-8 / FGSC 10586)</name>
    <name type="common">Gliocladium virens</name>
    <name type="synonym">Trichoderma virens</name>
    <dbReference type="NCBI Taxonomy" id="413071"/>
    <lineage>
        <taxon>Eukaryota</taxon>
        <taxon>Fungi</taxon>
        <taxon>Dikarya</taxon>
        <taxon>Ascomycota</taxon>
        <taxon>Pezizomycotina</taxon>
        <taxon>Sordariomycetes</taxon>
        <taxon>Hypocreomycetidae</taxon>
        <taxon>Hypocreales</taxon>
        <taxon>Hypocreaceae</taxon>
        <taxon>Trichoderma</taxon>
    </lineage>
</organism>
<reference evidence="13 14" key="1">
    <citation type="journal article" date="2011" name="Genome Biol.">
        <title>Comparative genome sequence analysis underscores mycoparasitism as the ancestral life style of Trichoderma.</title>
        <authorList>
            <person name="Kubicek C.P."/>
            <person name="Herrera-Estrella A."/>
            <person name="Seidl-Seiboth V."/>
            <person name="Martinez D.A."/>
            <person name="Druzhinina I.S."/>
            <person name="Thon M."/>
            <person name="Zeilinger S."/>
            <person name="Casas-Flores S."/>
            <person name="Horwitz B.A."/>
            <person name="Mukherjee P.K."/>
            <person name="Mukherjee M."/>
            <person name="Kredics L."/>
            <person name="Alcaraz L.D."/>
            <person name="Aerts A."/>
            <person name="Antal Z."/>
            <person name="Atanasova L."/>
            <person name="Cervantes-Badillo M.G."/>
            <person name="Challacombe J."/>
            <person name="Chertkov O."/>
            <person name="McCluskey K."/>
            <person name="Coulpier F."/>
            <person name="Deshpande N."/>
            <person name="von Doehren H."/>
            <person name="Ebbole D.J."/>
            <person name="Esquivel-Naranjo E.U."/>
            <person name="Fekete E."/>
            <person name="Flipphi M."/>
            <person name="Glaser F."/>
            <person name="Gomez-Rodriguez E.Y."/>
            <person name="Gruber S."/>
            <person name="Han C."/>
            <person name="Henrissat B."/>
            <person name="Hermosa R."/>
            <person name="Hernandez-Onate M."/>
            <person name="Karaffa L."/>
            <person name="Kosti I."/>
            <person name="Le Crom S."/>
            <person name="Lindquist E."/>
            <person name="Lucas S."/>
            <person name="Luebeck M."/>
            <person name="Luebeck P.S."/>
            <person name="Margeot A."/>
            <person name="Metz B."/>
            <person name="Misra M."/>
            <person name="Nevalainen H."/>
            <person name="Omann M."/>
            <person name="Packer N."/>
            <person name="Perrone G."/>
            <person name="Uresti-Rivera E.E."/>
            <person name="Salamov A."/>
            <person name="Schmoll M."/>
            <person name="Seiboth B."/>
            <person name="Shapiro H."/>
            <person name="Sukno S."/>
            <person name="Tamayo-Ramos J.A."/>
            <person name="Tisch D."/>
            <person name="Wiest A."/>
            <person name="Wilkinson H.H."/>
            <person name="Zhang M."/>
            <person name="Coutinho P.M."/>
            <person name="Kenerley C.M."/>
            <person name="Monte E."/>
            <person name="Baker S.E."/>
            <person name="Grigoriev I.V."/>
        </authorList>
    </citation>
    <scope>NUCLEOTIDE SEQUENCE [LARGE SCALE GENOMIC DNA]</scope>
    <source>
        <strain evidence="14">Gv29-8 / FGSC 10586</strain>
    </source>
</reference>
<dbReference type="Gene3D" id="3.30.559.10">
    <property type="entry name" value="Chloramphenicol acetyltransferase-like domain"/>
    <property type="match status" value="1"/>
</dbReference>
<evidence type="ECO:0000256" key="3">
    <source>
        <dbReference type="ARBA" id="ARBA00007317"/>
    </source>
</evidence>
<dbReference type="InterPro" id="IPR004167">
    <property type="entry name" value="PSBD"/>
</dbReference>
<gene>
    <name evidence="13" type="ORF">TRIVIDRAFT_67158</name>
</gene>
<comment type="cofactor">
    <cofactor evidence="1 10">
        <name>(R)-lipoate</name>
        <dbReference type="ChEBI" id="CHEBI:83088"/>
    </cofactor>
</comment>
<comment type="caution">
    <text evidence="13">The sequence shown here is derived from an EMBL/GenBank/DDBJ whole genome shotgun (WGS) entry which is preliminary data.</text>
</comment>
<name>G9N589_HYPVG</name>
<dbReference type="Proteomes" id="UP000007115">
    <property type="component" value="Unassembled WGS sequence"/>
</dbReference>
<dbReference type="InterPro" id="IPR000089">
    <property type="entry name" value="Biotin_lipoyl"/>
</dbReference>
<dbReference type="EMBL" id="ABDF02000087">
    <property type="protein sequence ID" value="EHK17934.1"/>
    <property type="molecule type" value="Genomic_DNA"/>
</dbReference>
<dbReference type="PROSITE" id="PS51826">
    <property type="entry name" value="PSBD"/>
    <property type="match status" value="1"/>
</dbReference>
<dbReference type="InterPro" id="IPR050743">
    <property type="entry name" value="2-oxoacid_DH_E2_comp"/>
</dbReference>
<dbReference type="GO" id="GO:0043754">
    <property type="term" value="F:dihydrolipoamide branched chain acyltransferase activity"/>
    <property type="evidence" value="ECO:0007669"/>
    <property type="project" value="UniProtKB-EC"/>
</dbReference>
<dbReference type="GO" id="GO:0045333">
    <property type="term" value="P:cellular respiration"/>
    <property type="evidence" value="ECO:0007669"/>
    <property type="project" value="UniProtKB-ARBA"/>
</dbReference>
<dbReference type="InParanoid" id="G9N589"/>
<dbReference type="CDD" id="cd06849">
    <property type="entry name" value="lipoyl_domain"/>
    <property type="match status" value="1"/>
</dbReference>
<dbReference type="GO" id="GO:0005759">
    <property type="term" value="C:mitochondrial matrix"/>
    <property type="evidence" value="ECO:0007669"/>
    <property type="project" value="UniProtKB-SubCell"/>
</dbReference>
<dbReference type="InterPro" id="IPR023213">
    <property type="entry name" value="CAT-like_dom_sf"/>
</dbReference>
<dbReference type="STRING" id="413071.G9N589"/>
<dbReference type="GO" id="GO:0016407">
    <property type="term" value="F:acetyltransferase activity"/>
    <property type="evidence" value="ECO:0007669"/>
    <property type="project" value="TreeGrafter"/>
</dbReference>
<proteinExistence type="inferred from homology"/>
<evidence type="ECO:0000256" key="5">
    <source>
        <dbReference type="ARBA" id="ARBA00022823"/>
    </source>
</evidence>
<dbReference type="OMA" id="IPHVTNF"/>
<dbReference type="Gene3D" id="4.10.320.10">
    <property type="entry name" value="E3-binding domain"/>
    <property type="match status" value="1"/>
</dbReference>
<dbReference type="PROSITE" id="PS50968">
    <property type="entry name" value="BIOTINYL_LIPOYL"/>
    <property type="match status" value="1"/>
</dbReference>
<dbReference type="Pfam" id="PF00198">
    <property type="entry name" value="2-oxoacid_dh"/>
    <property type="match status" value="1"/>
</dbReference>
<dbReference type="PROSITE" id="PS00189">
    <property type="entry name" value="LIPOYL"/>
    <property type="match status" value="1"/>
</dbReference>
<evidence type="ECO:0000256" key="1">
    <source>
        <dbReference type="ARBA" id="ARBA00001938"/>
    </source>
</evidence>
<accession>G9N589</accession>
<evidence type="ECO:0000256" key="9">
    <source>
        <dbReference type="ARBA" id="ARBA00051775"/>
    </source>
</evidence>
<evidence type="ECO:0000256" key="6">
    <source>
        <dbReference type="ARBA" id="ARBA00022946"/>
    </source>
</evidence>
<evidence type="ECO:0000256" key="4">
    <source>
        <dbReference type="ARBA" id="ARBA00022679"/>
    </source>
</evidence>
<dbReference type="PANTHER" id="PTHR43178:SF5">
    <property type="entry name" value="LIPOAMIDE ACYLTRANSFERASE COMPONENT OF BRANCHED-CHAIN ALPHA-KETO ACID DEHYDROGENASE COMPLEX, MITOCHONDRIAL"/>
    <property type="match status" value="1"/>
</dbReference>
<evidence type="ECO:0000259" key="11">
    <source>
        <dbReference type="PROSITE" id="PS50968"/>
    </source>
</evidence>
<dbReference type="InterPro" id="IPR036625">
    <property type="entry name" value="E3-bd_dom_sf"/>
</dbReference>
<dbReference type="SUPFAM" id="SSF52777">
    <property type="entry name" value="CoA-dependent acyltransferases"/>
    <property type="match status" value="1"/>
</dbReference>
<dbReference type="RefSeq" id="XP_013952135.1">
    <property type="nucleotide sequence ID" value="XM_014096660.1"/>
</dbReference>
<evidence type="ECO:0000256" key="7">
    <source>
        <dbReference type="ARBA" id="ARBA00023128"/>
    </source>
</evidence>
<comment type="catalytic activity">
    <reaction evidence="9">
        <text>N(6)-[(R)-dihydrolipoyl]-L-lysyl-[protein] + 2-methylpropanoyl-CoA = N(6)-[(R)-S(8)-2-methylpropanoyldihydrolipoyl]-L-lysyl-[protein] + CoA</text>
        <dbReference type="Rhea" id="RHEA:18865"/>
        <dbReference type="Rhea" id="RHEA-COMP:10475"/>
        <dbReference type="Rhea" id="RHEA-COMP:10497"/>
        <dbReference type="ChEBI" id="CHEBI:57287"/>
        <dbReference type="ChEBI" id="CHEBI:57338"/>
        <dbReference type="ChEBI" id="CHEBI:83100"/>
        <dbReference type="ChEBI" id="CHEBI:83142"/>
        <dbReference type="EC" id="2.3.1.168"/>
    </reaction>
    <physiologicalReaction direction="left-to-right" evidence="9">
        <dbReference type="Rhea" id="RHEA:18866"/>
    </physiologicalReaction>
</comment>
<dbReference type="PANTHER" id="PTHR43178">
    <property type="entry name" value="DIHYDROLIPOAMIDE ACETYLTRANSFERASE COMPONENT OF PYRUVATE DEHYDROGENASE COMPLEX"/>
    <property type="match status" value="1"/>
</dbReference>
<dbReference type="AlphaFoldDB" id="G9N589"/>
<keyword evidence="6" id="KW-0809">Transit peptide</keyword>
<dbReference type="FunFam" id="4.10.320.10:FF:000002">
    <property type="entry name" value="Dihydrolipoamide acetyltransferase component of pyruvate dehydrogenase complex"/>
    <property type="match status" value="1"/>
</dbReference>
<dbReference type="VEuPathDB" id="FungiDB:TRIVIDRAFT_67158"/>
<dbReference type="InterPro" id="IPR011053">
    <property type="entry name" value="Single_hybrid_motif"/>
</dbReference>
<keyword evidence="4 10" id="KW-0808">Transferase</keyword>